<dbReference type="RefSeq" id="WP_158502693.1">
    <property type="nucleotide sequence ID" value="NZ_CP009997.1"/>
</dbReference>
<dbReference type="EMBL" id="CP009997">
    <property type="protein sequence ID" value="AJJ37486.1"/>
    <property type="molecule type" value="Genomic_DNA"/>
</dbReference>
<name>A0ABN4FJR8_9GAMM</name>
<evidence type="ECO:0000313" key="1">
    <source>
        <dbReference type="EMBL" id="AJJ37486.1"/>
    </source>
</evidence>
<evidence type="ECO:0000313" key="2">
    <source>
        <dbReference type="Proteomes" id="UP000031883"/>
    </source>
</evidence>
<keyword evidence="2" id="KW-1185">Reference proteome</keyword>
<sequence>MKQAYSTLINDLLQQYHFKAENMRIASAVADSGPYQEAHLSLRALPDKGRSHTER</sequence>
<dbReference type="Proteomes" id="UP000031883">
    <property type="component" value="Chromosome"/>
</dbReference>
<proteinExistence type="predicted"/>
<organism evidence="1 2">
    <name type="scientific">Yersinia rochesterensis</name>
    <dbReference type="NCBI Taxonomy" id="1604335"/>
    <lineage>
        <taxon>Bacteria</taxon>
        <taxon>Pseudomonadati</taxon>
        <taxon>Pseudomonadota</taxon>
        <taxon>Gammaproteobacteria</taxon>
        <taxon>Enterobacterales</taxon>
        <taxon>Yersiniaceae</taxon>
        <taxon>Yersinia</taxon>
    </lineage>
</organism>
<gene>
    <name evidence="1" type="ORF">CH54_2633</name>
</gene>
<protein>
    <submittedName>
        <fullName evidence="1">Uncharacterized protein</fullName>
    </submittedName>
</protein>
<reference evidence="1 2" key="1">
    <citation type="journal article" date="2015" name="Genome Announc.">
        <title>Thirty-Two Complete Genome Assemblies of Nine Yersinia Species, Including Y. pestis, Y. pseudotuberculosis, and Y. enterocolitica.</title>
        <authorList>
            <person name="Johnson S.L."/>
            <person name="Daligault H.E."/>
            <person name="Davenport K.W."/>
            <person name="Jaissle J."/>
            <person name="Frey K.G."/>
            <person name="Ladner J.T."/>
            <person name="Broomall S.M."/>
            <person name="Bishop-Lilly K.A."/>
            <person name="Bruce D.C."/>
            <person name="Coyne S.R."/>
            <person name="Gibbons H.S."/>
            <person name="Lo C.C."/>
            <person name="Munk A.C."/>
            <person name="Rosenzweig C.N."/>
            <person name="Koroleva G.I."/>
            <person name="Palacios G.F."/>
            <person name="Redden C.L."/>
            <person name="Xu Y."/>
            <person name="Minogue T.D."/>
            <person name="Chain P.S."/>
        </authorList>
    </citation>
    <scope>NUCLEOTIDE SEQUENCE [LARGE SCALE GENOMIC DNA]</scope>
    <source>
        <strain evidence="1 2">Y231</strain>
    </source>
</reference>
<accession>A0ABN4FJR8</accession>